<dbReference type="PANTHER" id="PTHR45901">
    <property type="entry name" value="PROTEIN CBG12474"/>
    <property type="match status" value="1"/>
</dbReference>
<organism evidence="4 5">
    <name type="scientific">Haematococcus lacustris</name>
    <name type="common">Green alga</name>
    <name type="synonym">Haematococcus pluvialis</name>
    <dbReference type="NCBI Taxonomy" id="44745"/>
    <lineage>
        <taxon>Eukaryota</taxon>
        <taxon>Viridiplantae</taxon>
        <taxon>Chlorophyta</taxon>
        <taxon>core chlorophytes</taxon>
        <taxon>Chlorophyceae</taxon>
        <taxon>CS clade</taxon>
        <taxon>Chlamydomonadales</taxon>
        <taxon>Haematococcaceae</taxon>
        <taxon>Haematococcus</taxon>
    </lineage>
</organism>
<dbReference type="Proteomes" id="UP000485058">
    <property type="component" value="Unassembled WGS sequence"/>
</dbReference>
<comment type="caution">
    <text evidence="1">Lacks conserved residue(s) required for the propagation of feature annotation.</text>
</comment>
<dbReference type="Pfam" id="PF01477">
    <property type="entry name" value="PLAT"/>
    <property type="match status" value="4"/>
</dbReference>
<evidence type="ECO:0000256" key="2">
    <source>
        <dbReference type="SAM" id="MobiDB-lite"/>
    </source>
</evidence>
<sequence>RNKLDVFFFRAPDIGQPTSVKVVCEGSGLAAAWHLAYIAVTNATTSTFAKFVFNNWFDAANGWTQMLLPEGSTAPQVYIALKGTAGEMGETRLNGGRDSFSRNAVDVFEITGSDIGAVQEARVRLAEKGVGAAWHFKEVEVVNKKTGAKSRFVYNQWLERSPTNPEATVTLAEASSAQALAQAPDKAWKVVTQTGSMFGAGTDAPVFIQVWGPQGLLGGSEQHLDNSRDNFEAGRTDTFLLDIPRDKDCGTPITRLVVERAASLTFGADWFLDSIQVVDVSRGHTYAWRCGRWFNAKDGCRKEWSAEKAAAGAQQPLELAEAPRGVHPSAGAVNVSGDPYCLRFHTSNKLGAGTDALVCVMFTDVTGNTWQPVLAQDKAQFERAATDEFLASSLAPLGEVASVRLWLEGAGLGDAWHLDRLILQHLPSQRSWEFALRDWLPTQGTTIAAKVLNDVPLRPPPPSEVTSSPAKLNDEPQREVHSQTDPSQGTSSAPTPGSPPLNPPPAIAHPPPLAPLRHETEYEVEVVTGDKYGAGTDSRVTLLLTGSAGNASHTLEQSRALFERGSKDRFRLRLPDCGDLQDVK</sequence>
<dbReference type="AlphaFoldDB" id="A0A699Z9R6"/>
<dbReference type="InterPro" id="IPR036392">
    <property type="entry name" value="PLAT/LH2_dom_sf"/>
</dbReference>
<comment type="caution">
    <text evidence="4">The sequence shown here is derived from an EMBL/GenBank/DDBJ whole genome shotgun (WGS) entry which is preliminary data.</text>
</comment>
<feature type="domain" description="PLAT" evidence="3">
    <location>
        <begin position="51"/>
        <end position="172"/>
    </location>
</feature>
<feature type="compositionally biased region" description="Basic and acidic residues" evidence="2">
    <location>
        <begin position="472"/>
        <end position="482"/>
    </location>
</feature>
<dbReference type="InterPro" id="IPR001024">
    <property type="entry name" value="PLAT/LH2_dom"/>
</dbReference>
<proteinExistence type="predicted"/>
<accession>A0A699Z9R6</accession>
<evidence type="ECO:0000313" key="4">
    <source>
        <dbReference type="EMBL" id="GFH12272.1"/>
    </source>
</evidence>
<reference evidence="4 5" key="1">
    <citation type="submission" date="2020-02" db="EMBL/GenBank/DDBJ databases">
        <title>Draft genome sequence of Haematococcus lacustris strain NIES-144.</title>
        <authorList>
            <person name="Morimoto D."/>
            <person name="Nakagawa S."/>
            <person name="Yoshida T."/>
            <person name="Sawayama S."/>
        </authorList>
    </citation>
    <scope>NUCLEOTIDE SEQUENCE [LARGE SCALE GENOMIC DNA]</scope>
    <source>
        <strain evidence="4 5">NIES-144</strain>
    </source>
</reference>
<feature type="domain" description="PLAT" evidence="3">
    <location>
        <begin position="338"/>
        <end position="454"/>
    </location>
</feature>
<feature type="compositionally biased region" description="Low complexity" evidence="2">
    <location>
        <begin position="486"/>
        <end position="495"/>
    </location>
</feature>
<feature type="non-terminal residue" evidence="4">
    <location>
        <position position="584"/>
    </location>
</feature>
<dbReference type="Gene3D" id="2.60.60.20">
    <property type="entry name" value="PLAT/LH2 domain"/>
    <property type="match status" value="4"/>
</dbReference>
<feature type="non-terminal residue" evidence="4">
    <location>
        <position position="1"/>
    </location>
</feature>
<evidence type="ECO:0000256" key="1">
    <source>
        <dbReference type="PROSITE-ProRule" id="PRU00152"/>
    </source>
</evidence>
<dbReference type="InterPro" id="IPR052970">
    <property type="entry name" value="Inner_ear_hair_cell_LOXHD"/>
</dbReference>
<dbReference type="EMBL" id="BLLF01000485">
    <property type="protein sequence ID" value="GFH12272.1"/>
    <property type="molecule type" value="Genomic_DNA"/>
</dbReference>
<dbReference type="PANTHER" id="PTHR45901:SF3">
    <property type="entry name" value="LIPOXYGENASE HOMOLOGY DOMAIN-CONTAINING PROTEIN 1"/>
    <property type="match status" value="1"/>
</dbReference>
<feature type="domain" description="PLAT" evidence="3">
    <location>
        <begin position="520"/>
        <end position="584"/>
    </location>
</feature>
<dbReference type="SUPFAM" id="SSF49723">
    <property type="entry name" value="Lipase/lipooxygenase domain (PLAT/LH2 domain)"/>
    <property type="match status" value="5"/>
</dbReference>
<feature type="domain" description="PLAT" evidence="3">
    <location>
        <begin position="186"/>
        <end position="308"/>
    </location>
</feature>
<dbReference type="PROSITE" id="PS50095">
    <property type="entry name" value="PLAT"/>
    <property type="match status" value="4"/>
</dbReference>
<keyword evidence="5" id="KW-1185">Reference proteome</keyword>
<evidence type="ECO:0000313" key="5">
    <source>
        <dbReference type="Proteomes" id="UP000485058"/>
    </source>
</evidence>
<dbReference type="Gene3D" id="2.40.180.10">
    <property type="entry name" value="Catalase core domain"/>
    <property type="match status" value="1"/>
</dbReference>
<gene>
    <name evidence="4" type="ORF">HaLaN_07922</name>
</gene>
<evidence type="ECO:0000259" key="3">
    <source>
        <dbReference type="PROSITE" id="PS50095"/>
    </source>
</evidence>
<feature type="region of interest" description="Disordered" evidence="2">
    <location>
        <begin position="451"/>
        <end position="514"/>
    </location>
</feature>
<feature type="compositionally biased region" description="Pro residues" evidence="2">
    <location>
        <begin position="496"/>
        <end position="514"/>
    </location>
</feature>
<protein>
    <recommendedName>
        <fullName evidence="3">PLAT domain-containing protein</fullName>
    </recommendedName>
</protein>
<name>A0A699Z9R6_HAELA</name>